<organism evidence="1 2">
    <name type="scientific">Anaeroselena agilis</name>
    <dbReference type="NCBI Taxonomy" id="3063788"/>
    <lineage>
        <taxon>Bacteria</taxon>
        <taxon>Bacillati</taxon>
        <taxon>Bacillota</taxon>
        <taxon>Negativicutes</taxon>
        <taxon>Acetonemataceae</taxon>
        <taxon>Anaeroselena</taxon>
    </lineage>
</organism>
<evidence type="ECO:0000313" key="1">
    <source>
        <dbReference type="EMBL" id="MDT8900875.1"/>
    </source>
</evidence>
<keyword evidence="2" id="KW-1185">Reference proteome</keyword>
<gene>
    <name evidence="1" type="ORF">Q4T40_06460</name>
</gene>
<protein>
    <submittedName>
        <fullName evidence="1">Uncharacterized protein</fullName>
    </submittedName>
</protein>
<name>A0ABU3NVM9_9FIRM</name>
<dbReference type="Proteomes" id="UP001254848">
    <property type="component" value="Unassembled WGS sequence"/>
</dbReference>
<comment type="caution">
    <text evidence="1">The sequence shown here is derived from an EMBL/GenBank/DDBJ whole genome shotgun (WGS) entry which is preliminary data.</text>
</comment>
<dbReference type="RefSeq" id="WP_413779407.1">
    <property type="nucleotide sequence ID" value="NZ_JAUOZS010000001.1"/>
</dbReference>
<reference evidence="1 2" key="1">
    <citation type="submission" date="2023-07" db="EMBL/GenBank/DDBJ databases">
        <title>The novel representative of Negativicutes class, Anaeroselena agilis gen. nov. sp. nov.</title>
        <authorList>
            <person name="Prokofeva M.I."/>
            <person name="Elcheninov A.G."/>
            <person name="Klyukina A."/>
            <person name="Kublanov I.V."/>
            <person name="Frolov E.N."/>
            <person name="Podosokorskaya O.A."/>
        </authorList>
    </citation>
    <scope>NUCLEOTIDE SEQUENCE [LARGE SCALE GENOMIC DNA]</scope>
    <source>
        <strain evidence="1 2">4137-cl</strain>
    </source>
</reference>
<evidence type="ECO:0000313" key="2">
    <source>
        <dbReference type="Proteomes" id="UP001254848"/>
    </source>
</evidence>
<accession>A0ABU3NVM9</accession>
<proteinExistence type="predicted"/>
<dbReference type="EMBL" id="JAUOZS010000001">
    <property type="protein sequence ID" value="MDT8900875.1"/>
    <property type="molecule type" value="Genomic_DNA"/>
</dbReference>
<sequence>MTRRRRRRKCPIEKGIKIICPHCGAIVVVPMCKAVNGEQINCSKCQQDFVFGA</sequence>